<protein>
    <submittedName>
        <fullName evidence="2">Uncharacterized protein</fullName>
    </submittedName>
</protein>
<keyword evidence="3" id="KW-1185">Reference proteome</keyword>
<dbReference type="EMBL" id="JADNYJ010000117">
    <property type="protein sequence ID" value="KAF8883156.1"/>
    <property type="molecule type" value="Genomic_DNA"/>
</dbReference>
<organism evidence="2 3">
    <name type="scientific">Gymnopilus junonius</name>
    <name type="common">Spectacular rustgill mushroom</name>
    <name type="synonym">Gymnopilus spectabilis subsp. junonius</name>
    <dbReference type="NCBI Taxonomy" id="109634"/>
    <lineage>
        <taxon>Eukaryota</taxon>
        <taxon>Fungi</taxon>
        <taxon>Dikarya</taxon>
        <taxon>Basidiomycota</taxon>
        <taxon>Agaricomycotina</taxon>
        <taxon>Agaricomycetes</taxon>
        <taxon>Agaricomycetidae</taxon>
        <taxon>Agaricales</taxon>
        <taxon>Agaricineae</taxon>
        <taxon>Hymenogastraceae</taxon>
        <taxon>Gymnopilus</taxon>
    </lineage>
</organism>
<reference evidence="2" key="1">
    <citation type="submission" date="2020-11" db="EMBL/GenBank/DDBJ databases">
        <authorList>
            <consortium name="DOE Joint Genome Institute"/>
            <person name="Ahrendt S."/>
            <person name="Riley R."/>
            <person name="Andreopoulos W."/>
            <person name="LaButti K."/>
            <person name="Pangilinan J."/>
            <person name="Ruiz-duenas F.J."/>
            <person name="Barrasa J.M."/>
            <person name="Sanchez-Garcia M."/>
            <person name="Camarero S."/>
            <person name="Miyauchi S."/>
            <person name="Serrano A."/>
            <person name="Linde D."/>
            <person name="Babiker R."/>
            <person name="Drula E."/>
            <person name="Ayuso-Fernandez I."/>
            <person name="Pacheco R."/>
            <person name="Padilla G."/>
            <person name="Ferreira P."/>
            <person name="Barriuso J."/>
            <person name="Kellner H."/>
            <person name="Castanera R."/>
            <person name="Alfaro M."/>
            <person name="Ramirez L."/>
            <person name="Pisabarro A.G."/>
            <person name="Kuo A."/>
            <person name="Tritt A."/>
            <person name="Lipzen A."/>
            <person name="He G."/>
            <person name="Yan M."/>
            <person name="Ng V."/>
            <person name="Cullen D."/>
            <person name="Martin F."/>
            <person name="Rosso M.-N."/>
            <person name="Henrissat B."/>
            <person name="Hibbett D."/>
            <person name="Martinez A.T."/>
            <person name="Grigoriev I.V."/>
        </authorList>
    </citation>
    <scope>NUCLEOTIDE SEQUENCE</scope>
    <source>
        <strain evidence="2">AH 44721</strain>
    </source>
</reference>
<dbReference type="Proteomes" id="UP000724874">
    <property type="component" value="Unassembled WGS sequence"/>
</dbReference>
<accession>A0A9P5TJB6</accession>
<feature type="region of interest" description="Disordered" evidence="1">
    <location>
        <begin position="263"/>
        <end position="296"/>
    </location>
</feature>
<gene>
    <name evidence="2" type="ORF">CPB84DRAFT_1790191</name>
</gene>
<name>A0A9P5TJB6_GYMJU</name>
<evidence type="ECO:0000313" key="2">
    <source>
        <dbReference type="EMBL" id="KAF8883156.1"/>
    </source>
</evidence>
<dbReference type="AlphaFoldDB" id="A0A9P5TJB6"/>
<evidence type="ECO:0000313" key="3">
    <source>
        <dbReference type="Proteomes" id="UP000724874"/>
    </source>
</evidence>
<comment type="caution">
    <text evidence="2">The sequence shown here is derived from an EMBL/GenBank/DDBJ whole genome shotgun (WGS) entry which is preliminary data.</text>
</comment>
<sequence length="324" mass="36219">MNSPPSLHSITEPSDREKTIEATIFAQEYFKAIWPSKTVPFPPRLSIKNLMVSKTSEVICEMLGKMFCLLSFPIWNVGGSDIPARRQWALSTYLPIADSNDLVREITPLEWTHVLGMLLQLSFVSLTGSHKAGRLALLPSGFTVRILSPPELWHYMKHFGPIPVINADTTVRLALRVIQPPILRCYPKPCDQKPFLLVISQPDEDGKVETSQMYDLEKVFLRAFKMMGKQIKSNTEGRSGTNALPKGLQEGSENTVTELAKHCGRGSIEGPGQDGPSHHNSRAPRTIPNGIKGPNVPRSLNNIEPDPERFFLNDIDPGWKNYIL</sequence>
<proteinExistence type="predicted"/>
<evidence type="ECO:0000256" key="1">
    <source>
        <dbReference type="SAM" id="MobiDB-lite"/>
    </source>
</evidence>